<sequence length="58" mass="5971">MGGGASVPRDAFEQGGVAPPMAPSTSNEGHCHMAMVQLHGSSVLMDDSLLDGIMMDII</sequence>
<reference evidence="2 3" key="1">
    <citation type="journal article" date="2017" name="Plant Biotechnol. J.">
        <title>A comprehensive draft genome sequence for lupin (Lupinus angustifolius), an emerging health food: insights into plant-microbe interactions and legume evolution.</title>
        <authorList>
            <person name="Hane J.K."/>
            <person name="Ming Y."/>
            <person name="Kamphuis L.G."/>
            <person name="Nelson M.N."/>
            <person name="Garg G."/>
            <person name="Atkins C.A."/>
            <person name="Bayer P.E."/>
            <person name="Bravo A."/>
            <person name="Bringans S."/>
            <person name="Cannon S."/>
            <person name="Edwards D."/>
            <person name="Foley R."/>
            <person name="Gao L.L."/>
            <person name="Harrison M.J."/>
            <person name="Huang W."/>
            <person name="Hurgobin B."/>
            <person name="Li S."/>
            <person name="Liu C.W."/>
            <person name="McGrath A."/>
            <person name="Morahan G."/>
            <person name="Murray J."/>
            <person name="Weller J."/>
            <person name="Jian J."/>
            <person name="Singh K.B."/>
        </authorList>
    </citation>
    <scope>NUCLEOTIDE SEQUENCE [LARGE SCALE GENOMIC DNA]</scope>
    <source>
        <strain evidence="3">cv. Tanjil</strain>
        <tissue evidence="2">Whole plant</tissue>
    </source>
</reference>
<feature type="region of interest" description="Disordered" evidence="1">
    <location>
        <begin position="1"/>
        <end position="28"/>
    </location>
</feature>
<dbReference type="Gramene" id="OIW03485">
    <property type="protein sequence ID" value="OIW03485"/>
    <property type="gene ID" value="TanjilG_14710"/>
</dbReference>
<keyword evidence="3" id="KW-1185">Reference proteome</keyword>
<proteinExistence type="predicted"/>
<evidence type="ECO:0000313" key="3">
    <source>
        <dbReference type="Proteomes" id="UP000188354"/>
    </source>
</evidence>
<dbReference type="EMBL" id="CM007370">
    <property type="protein sequence ID" value="OIW03485.1"/>
    <property type="molecule type" value="Genomic_DNA"/>
</dbReference>
<dbReference type="Proteomes" id="UP000188354">
    <property type="component" value="Chromosome LG10"/>
</dbReference>
<evidence type="ECO:0000313" key="2">
    <source>
        <dbReference type="EMBL" id="OIW03485.1"/>
    </source>
</evidence>
<organism evidence="2 3">
    <name type="scientific">Lupinus angustifolius</name>
    <name type="common">Narrow-leaved blue lupine</name>
    <dbReference type="NCBI Taxonomy" id="3871"/>
    <lineage>
        <taxon>Eukaryota</taxon>
        <taxon>Viridiplantae</taxon>
        <taxon>Streptophyta</taxon>
        <taxon>Embryophyta</taxon>
        <taxon>Tracheophyta</taxon>
        <taxon>Spermatophyta</taxon>
        <taxon>Magnoliopsida</taxon>
        <taxon>eudicotyledons</taxon>
        <taxon>Gunneridae</taxon>
        <taxon>Pentapetalae</taxon>
        <taxon>rosids</taxon>
        <taxon>fabids</taxon>
        <taxon>Fabales</taxon>
        <taxon>Fabaceae</taxon>
        <taxon>Papilionoideae</taxon>
        <taxon>50 kb inversion clade</taxon>
        <taxon>genistoids sensu lato</taxon>
        <taxon>core genistoids</taxon>
        <taxon>Genisteae</taxon>
        <taxon>Lupinus</taxon>
    </lineage>
</organism>
<accession>A0A1J7HP27</accession>
<dbReference type="AlphaFoldDB" id="A0A1J7HP27"/>
<name>A0A1J7HP27_LUPAN</name>
<gene>
    <name evidence="2" type="ORF">TanjilG_14710</name>
</gene>
<evidence type="ECO:0000256" key="1">
    <source>
        <dbReference type="SAM" id="MobiDB-lite"/>
    </source>
</evidence>
<protein>
    <submittedName>
        <fullName evidence="2">Uncharacterized protein</fullName>
    </submittedName>
</protein>